<dbReference type="Pfam" id="PF00023">
    <property type="entry name" value="Ank"/>
    <property type="match status" value="1"/>
</dbReference>
<gene>
    <name evidence="5" type="ORF">CP965_01075</name>
</gene>
<evidence type="ECO:0000256" key="1">
    <source>
        <dbReference type="ARBA" id="ARBA00022737"/>
    </source>
</evidence>
<keyword evidence="1" id="KW-0677">Repeat</keyword>
<accession>A0A4Q1AZH4</accession>
<dbReference type="Pfam" id="PF12796">
    <property type="entry name" value="Ank_2"/>
    <property type="match status" value="1"/>
</dbReference>
<name>A0A4Q1AZH4_9BACT</name>
<evidence type="ECO:0000256" key="2">
    <source>
        <dbReference type="ARBA" id="ARBA00023043"/>
    </source>
</evidence>
<keyword evidence="6" id="KW-1185">Reference proteome</keyword>
<dbReference type="PROSITE" id="PS50297">
    <property type="entry name" value="ANK_REP_REGION"/>
    <property type="match status" value="2"/>
</dbReference>
<dbReference type="InterPro" id="IPR002110">
    <property type="entry name" value="Ankyrin_rpt"/>
</dbReference>
<feature type="chain" id="PRO_5020472446" evidence="4">
    <location>
        <begin position="18"/>
        <end position="496"/>
    </location>
</feature>
<keyword evidence="2 3" id="KW-0040">ANK repeat</keyword>
<evidence type="ECO:0000256" key="3">
    <source>
        <dbReference type="PROSITE-ProRule" id="PRU00023"/>
    </source>
</evidence>
<dbReference type="RefSeq" id="WP_129060183.1">
    <property type="nucleotide sequence ID" value="NZ_NXIE01000001.1"/>
</dbReference>
<dbReference type="PROSITE" id="PS50088">
    <property type="entry name" value="ANK_REPEAT"/>
    <property type="match status" value="2"/>
</dbReference>
<dbReference type="EMBL" id="NXIE01000001">
    <property type="protein sequence ID" value="RXK14072.1"/>
    <property type="molecule type" value="Genomic_DNA"/>
</dbReference>
<dbReference type="AlphaFoldDB" id="A0A4Q1AZH4"/>
<comment type="caution">
    <text evidence="5">The sequence shown here is derived from an EMBL/GenBank/DDBJ whole genome shotgun (WGS) entry which is preliminary data.</text>
</comment>
<dbReference type="Gene3D" id="1.25.40.20">
    <property type="entry name" value="Ankyrin repeat-containing domain"/>
    <property type="match status" value="2"/>
</dbReference>
<dbReference type="Proteomes" id="UP000289718">
    <property type="component" value="Unassembled WGS sequence"/>
</dbReference>
<keyword evidence="4" id="KW-0732">Signal</keyword>
<organism evidence="5 6">
    <name type="scientific">Halarcobacter mediterraneus</name>
    <dbReference type="NCBI Taxonomy" id="2023153"/>
    <lineage>
        <taxon>Bacteria</taxon>
        <taxon>Pseudomonadati</taxon>
        <taxon>Campylobacterota</taxon>
        <taxon>Epsilonproteobacteria</taxon>
        <taxon>Campylobacterales</taxon>
        <taxon>Arcobacteraceae</taxon>
        <taxon>Halarcobacter</taxon>
    </lineage>
</organism>
<feature type="signal peptide" evidence="4">
    <location>
        <begin position="1"/>
        <end position="17"/>
    </location>
</feature>
<dbReference type="SUPFAM" id="SSF48403">
    <property type="entry name" value="Ankyrin repeat"/>
    <property type="match status" value="1"/>
</dbReference>
<dbReference type="SMART" id="SM00248">
    <property type="entry name" value="ANK"/>
    <property type="match status" value="5"/>
</dbReference>
<evidence type="ECO:0000256" key="4">
    <source>
        <dbReference type="SAM" id="SignalP"/>
    </source>
</evidence>
<proteinExistence type="predicted"/>
<dbReference type="PANTHER" id="PTHR24126">
    <property type="entry name" value="ANKYRIN REPEAT, PH AND SEC7 DOMAIN CONTAINING PROTEIN SECG-RELATED"/>
    <property type="match status" value="1"/>
</dbReference>
<protein>
    <submittedName>
        <fullName evidence="5">Uncharacterized protein</fullName>
    </submittedName>
</protein>
<feature type="repeat" description="ANK" evidence="3">
    <location>
        <begin position="317"/>
        <end position="349"/>
    </location>
</feature>
<dbReference type="InterPro" id="IPR036770">
    <property type="entry name" value="Ankyrin_rpt-contain_sf"/>
</dbReference>
<reference evidence="5 6" key="1">
    <citation type="submission" date="2017-09" db="EMBL/GenBank/DDBJ databases">
        <title>Genomics of the genus Arcobacter.</title>
        <authorList>
            <person name="Perez-Cataluna A."/>
            <person name="Figueras M.J."/>
            <person name="Salas-Masso N."/>
        </authorList>
    </citation>
    <scope>NUCLEOTIDE SEQUENCE [LARGE SCALE GENOMIC DNA]</scope>
    <source>
        <strain evidence="5 6">F156-34</strain>
    </source>
</reference>
<feature type="repeat" description="ANK" evidence="3">
    <location>
        <begin position="284"/>
        <end position="316"/>
    </location>
</feature>
<evidence type="ECO:0000313" key="6">
    <source>
        <dbReference type="Proteomes" id="UP000289718"/>
    </source>
</evidence>
<dbReference type="OrthoDB" id="5348263at2"/>
<sequence>MKKILFIFLLFSNIIFANSNITPETIMYGNCLNSYEKKYMKKSNNKAFAYAMQTNGKSSCGWGSRYKTIEEARQMALKYCSKRKLNVECKVIDENGKLIVEKDDFIPIVPKSNRYLSKDEYSKYLENGKEIINSSKCLYSFKIYLRGKEHQSFYFARDSKGNEVCGKSKNKFSIQEAKETAFAQCKKALKKENINAICKPYAVNFKIVGKAEDFGYVKGKADYLDAIYRGKINKIKRYISENADINAIAKDGSSPIFVAAAKGDEEFFLSLIEKKANPKQIMNDGSNLLIAAVLGENPNIIRYLLSKGFDINTQNDKGYTPLHIAFKKFDTYLIEILMQEGADATIKDKKGVSGYDLAKKWKIDLDVLKKIDINRKKDNCNQVFYAAKNGDVLGLKKLAKLKANFKKSCDFDSITLDYSKDDKRITRILLDNGIDINVKNNRGETALMNAKTAKKVKILLDLGADKMIKDKNGKTAYERVKNDKYVSEEIKDLLKY</sequence>
<evidence type="ECO:0000313" key="5">
    <source>
        <dbReference type="EMBL" id="RXK14072.1"/>
    </source>
</evidence>